<comment type="subcellular location">
    <subcellularLocation>
        <location evidence="1">Virion</location>
    </subcellularLocation>
</comment>
<dbReference type="Gene3D" id="2.160.20.10">
    <property type="entry name" value="Single-stranded right-handed beta-helix, Pectin lyase-like"/>
    <property type="match status" value="1"/>
</dbReference>
<evidence type="ECO:0000256" key="2">
    <source>
        <dbReference type="ARBA" id="ARBA00022844"/>
    </source>
</evidence>
<protein>
    <submittedName>
        <fullName evidence="4">Tailspike protein</fullName>
    </submittedName>
</protein>
<feature type="domain" description="Rhamnogalacturonase A/B/Epimerase-like pectate lyase" evidence="3">
    <location>
        <begin position="237"/>
        <end position="321"/>
    </location>
</feature>
<proteinExistence type="predicted"/>
<evidence type="ECO:0000256" key="1">
    <source>
        <dbReference type="ARBA" id="ARBA00004328"/>
    </source>
</evidence>
<organism evidence="4">
    <name type="scientific">Myoviridae sp. ctgpD8</name>
    <dbReference type="NCBI Taxonomy" id="2825149"/>
    <lineage>
        <taxon>Viruses</taxon>
        <taxon>Duplodnaviria</taxon>
        <taxon>Heunggongvirae</taxon>
        <taxon>Uroviricota</taxon>
        <taxon>Caudoviricetes</taxon>
    </lineage>
</organism>
<dbReference type="InterPro" id="IPR024535">
    <property type="entry name" value="RHGA/B-epi-like_pectate_lyase"/>
</dbReference>
<evidence type="ECO:0000313" key="4">
    <source>
        <dbReference type="EMBL" id="DAE18515.1"/>
    </source>
</evidence>
<sequence length="697" mass="76137">MDLSTIKSIDNWGSSTSRLNENFAKVGTEVDKLKYAAYNSKLYATEALLKQAVPSPKVGDWAIVGDSIPGEIYQCQSDGVWTDTGQTGGGFGMEVNNVYNTEIGDVTNMPDDEDLISEEKSEGLNVLKFADKAYNASTFSGMGRAYLRKNISASKNLLTQAMIGSANTRYVIQYDYDLGGETITMPEGCTLDFQGGSLKNGTIIGDNTVLNSNLNHIFHNIQLDGSFEIFEMFPQWFGAKGDGITDDTSAIQEAMDTGYRVRLKKGHYLISSPLMVRDGGLLGDSPKNTSILISTGINALQVSKDYITDNRSSIVIKGFTITGSINHLDSSIGLKFMDTTANQYIKGVIIEDLELNNLGRGLYLSQCFRVNVNKIGMTGVINPIKLAGSIVQGTFANVTCNLDYSGATAISKVGLEATDTSHAIESLLFSKCSFVSYDYGVNFTAPTLITNFEYMDLDFCNIVGMILGNNCFTVSNSWICITGENAEAGIKLKTNNTAFVYPITVKGCTFMSNIAENPPYFIIKEDSNDYRNKLIISDNLYRSYDNKKVGGILQAEKLTNLFFCNNILASSANKYYSVNLKVSYGNLVIENNNINGRLYLSTPAGVSSKYIITDNSASQIELFNNALESGNGSVEFLVDRNSGTIIANNKVVSSSKYGTTSGRNDAPYIGFRYFDTTLNKPLWWDGTKWVDSSGNAV</sequence>
<dbReference type="Pfam" id="PF12708">
    <property type="entry name" value="Pect-lyase_RHGA_epim"/>
    <property type="match status" value="1"/>
</dbReference>
<keyword evidence="2" id="KW-0946">Virion</keyword>
<name>A0A8S5QI83_9CAUD</name>
<dbReference type="GO" id="GO:0019058">
    <property type="term" value="P:viral life cycle"/>
    <property type="evidence" value="ECO:0007669"/>
    <property type="project" value="UniProtKB-ARBA"/>
</dbReference>
<dbReference type="EMBL" id="BK015657">
    <property type="protein sequence ID" value="DAE18515.1"/>
    <property type="molecule type" value="Genomic_DNA"/>
</dbReference>
<evidence type="ECO:0000259" key="3">
    <source>
        <dbReference type="Pfam" id="PF12708"/>
    </source>
</evidence>
<reference evidence="4" key="1">
    <citation type="journal article" date="2021" name="Proc. Natl. Acad. Sci. U.S.A.">
        <title>A Catalog of Tens of Thousands of Viruses from Human Metagenomes Reveals Hidden Associations with Chronic Diseases.</title>
        <authorList>
            <person name="Tisza M.J."/>
            <person name="Buck C.B."/>
        </authorList>
    </citation>
    <scope>NUCLEOTIDE SEQUENCE</scope>
    <source>
        <strain evidence="4">CtgpD8</strain>
    </source>
</reference>
<dbReference type="GO" id="GO:0051701">
    <property type="term" value="P:biological process involved in interaction with host"/>
    <property type="evidence" value="ECO:0007669"/>
    <property type="project" value="UniProtKB-ARBA"/>
</dbReference>
<dbReference type="InterPro" id="IPR012334">
    <property type="entry name" value="Pectin_lyas_fold"/>
</dbReference>
<accession>A0A8S5QI83</accession>
<dbReference type="SUPFAM" id="SSF51126">
    <property type="entry name" value="Pectin lyase-like"/>
    <property type="match status" value="1"/>
</dbReference>
<dbReference type="InterPro" id="IPR011050">
    <property type="entry name" value="Pectin_lyase_fold/virulence"/>
</dbReference>
<dbReference type="GO" id="GO:0044423">
    <property type="term" value="C:virion component"/>
    <property type="evidence" value="ECO:0007669"/>
    <property type="project" value="UniProtKB-KW"/>
</dbReference>